<proteinExistence type="predicted"/>
<feature type="transmembrane region" description="Helical" evidence="4">
    <location>
        <begin position="257"/>
        <end position="276"/>
    </location>
</feature>
<feature type="transmembrane region" description="Helical" evidence="4">
    <location>
        <begin position="344"/>
        <end position="362"/>
    </location>
</feature>
<name>A0A231UXN4_9HYPH</name>
<feature type="transmembrane region" description="Helical" evidence="4">
    <location>
        <begin position="195"/>
        <end position="214"/>
    </location>
</feature>
<evidence type="ECO:0000313" key="6">
    <source>
        <dbReference type="Proteomes" id="UP000215405"/>
    </source>
</evidence>
<reference evidence="6" key="1">
    <citation type="journal article" date="2017" name="Int. J. Syst. Evol. Microbiol.">
        <title>Notoacmeibacter marinus gen. nov., sp. nov., isolated from the gut of a limpet and proposal of Notoacmeibacteraceae fam. nov. in the order Rhizobiales of the class Alphaproteobacteria.</title>
        <authorList>
            <person name="Huang Z."/>
            <person name="Guo F."/>
            <person name="Lai Q."/>
        </authorList>
    </citation>
    <scope>NUCLEOTIDE SEQUENCE [LARGE SCALE GENOMIC DNA]</scope>
    <source>
        <strain evidence="6">XMTR2A4</strain>
    </source>
</reference>
<dbReference type="GO" id="GO:0022857">
    <property type="term" value="F:transmembrane transporter activity"/>
    <property type="evidence" value="ECO:0007669"/>
    <property type="project" value="InterPro"/>
</dbReference>
<evidence type="ECO:0000256" key="3">
    <source>
        <dbReference type="ARBA" id="ARBA00023136"/>
    </source>
</evidence>
<dbReference type="Pfam" id="PF07690">
    <property type="entry name" value="MFS_1"/>
    <property type="match status" value="1"/>
</dbReference>
<dbReference type="Gene3D" id="1.20.1250.20">
    <property type="entry name" value="MFS general substrate transporter like domains"/>
    <property type="match status" value="1"/>
</dbReference>
<feature type="transmembrane region" description="Helical" evidence="4">
    <location>
        <begin position="12"/>
        <end position="30"/>
    </location>
</feature>
<dbReference type="Proteomes" id="UP000215405">
    <property type="component" value="Unassembled WGS sequence"/>
</dbReference>
<dbReference type="InterPro" id="IPR036259">
    <property type="entry name" value="MFS_trans_sf"/>
</dbReference>
<keyword evidence="6" id="KW-1185">Reference proteome</keyword>
<dbReference type="RefSeq" id="WP_094077469.1">
    <property type="nucleotide sequence ID" value="NZ_NBYO01000002.1"/>
</dbReference>
<evidence type="ECO:0000256" key="4">
    <source>
        <dbReference type="SAM" id="Phobius"/>
    </source>
</evidence>
<feature type="transmembrane region" description="Helical" evidence="4">
    <location>
        <begin position="64"/>
        <end position="83"/>
    </location>
</feature>
<sequence length="368" mass="36937">MNNPLAPALIGHGFQQTALIAMLPLIAAHLDLSHSTVGMAVAFGMVAATLAIPLVGLIGSASLIRPALFATILCSFGLAALFVQPVAPLVALAALLALRFCQGVAAATLLIHAQVASLSDQNRSRDRLARTQSFGGIGRAASAACVGPLAAVSIVLPVIPAIAGAIWSFTRIAPQTKATRTERQMPALLPPDGQALILPFIVQTSLGIAHVSLAPLLVSQPGYDDLSAATIAGLALAAANIGLLLAHRFLTARLDRIGLRIAAIGGGAALLTIALVPTPTVVIGLSTCVGAAGAMLLTCNLHCAVTRVGERGIGQAAWNATVSTAGLAAGAFAGSAALMAGPGIAIVLAAMTMIVALPFLSLTRTSAP</sequence>
<gene>
    <name evidence="5" type="ORF">B7H23_11125</name>
</gene>
<keyword evidence="1 4" id="KW-0812">Transmembrane</keyword>
<keyword evidence="3 4" id="KW-0472">Membrane</keyword>
<dbReference type="AlphaFoldDB" id="A0A231UXN4"/>
<evidence type="ECO:0000256" key="1">
    <source>
        <dbReference type="ARBA" id="ARBA00022692"/>
    </source>
</evidence>
<accession>A0A231UXN4</accession>
<dbReference type="EMBL" id="NBYO01000002">
    <property type="protein sequence ID" value="OXT00644.1"/>
    <property type="molecule type" value="Genomic_DNA"/>
</dbReference>
<evidence type="ECO:0000313" key="5">
    <source>
        <dbReference type="EMBL" id="OXT00644.1"/>
    </source>
</evidence>
<comment type="caution">
    <text evidence="5">The sequence shown here is derived from an EMBL/GenBank/DDBJ whole genome shotgun (WGS) entry which is preliminary data.</text>
</comment>
<feature type="transmembrane region" description="Helical" evidence="4">
    <location>
        <begin position="282"/>
        <end position="305"/>
    </location>
</feature>
<dbReference type="SUPFAM" id="SSF103473">
    <property type="entry name" value="MFS general substrate transporter"/>
    <property type="match status" value="1"/>
</dbReference>
<feature type="transmembrane region" description="Helical" evidence="4">
    <location>
        <begin position="226"/>
        <end position="245"/>
    </location>
</feature>
<keyword evidence="2 4" id="KW-1133">Transmembrane helix</keyword>
<evidence type="ECO:0008006" key="7">
    <source>
        <dbReference type="Google" id="ProtNLM"/>
    </source>
</evidence>
<protein>
    <recommendedName>
        <fullName evidence="7">Major facilitator superfamily (MFS) profile domain-containing protein</fullName>
    </recommendedName>
</protein>
<dbReference type="InterPro" id="IPR011701">
    <property type="entry name" value="MFS"/>
</dbReference>
<feature type="transmembrane region" description="Helical" evidence="4">
    <location>
        <begin position="37"/>
        <end position="58"/>
    </location>
</feature>
<evidence type="ECO:0000256" key="2">
    <source>
        <dbReference type="ARBA" id="ARBA00022989"/>
    </source>
</evidence>
<feature type="transmembrane region" description="Helical" evidence="4">
    <location>
        <begin position="149"/>
        <end position="174"/>
    </location>
</feature>
<organism evidence="5 6">
    <name type="scientific">Notoacmeibacter marinus</name>
    <dbReference type="NCBI Taxonomy" id="1876515"/>
    <lineage>
        <taxon>Bacteria</taxon>
        <taxon>Pseudomonadati</taxon>
        <taxon>Pseudomonadota</taxon>
        <taxon>Alphaproteobacteria</taxon>
        <taxon>Hyphomicrobiales</taxon>
        <taxon>Notoacmeibacteraceae</taxon>
        <taxon>Notoacmeibacter</taxon>
    </lineage>
</organism>
<feature type="transmembrane region" description="Helical" evidence="4">
    <location>
        <begin position="317"/>
        <end position="338"/>
    </location>
</feature>